<dbReference type="Gene3D" id="3.40.50.620">
    <property type="entry name" value="HUPs"/>
    <property type="match status" value="1"/>
</dbReference>
<evidence type="ECO:0000259" key="1">
    <source>
        <dbReference type="Pfam" id="PF00733"/>
    </source>
</evidence>
<protein>
    <submittedName>
        <fullName evidence="2">Asparagine synthase</fullName>
    </submittedName>
</protein>
<dbReference type="Proteomes" id="UP000662957">
    <property type="component" value="Chromosome"/>
</dbReference>
<dbReference type="EMBL" id="CP070968">
    <property type="protein sequence ID" value="QSF52833.1"/>
    <property type="molecule type" value="Genomic_DNA"/>
</dbReference>
<evidence type="ECO:0000313" key="3">
    <source>
        <dbReference type="Proteomes" id="UP000662957"/>
    </source>
</evidence>
<sequence length="479" mass="52990">MLKRKNGQPTDLVFGLVQRELLNAILRDPSGAVEAVTWRKDGVSVIAPNAPPALDCLMPDDFAIDWGSMKDLLGRGGAYRHELALSGFTPVASGALLNISPSSVRSRQIWCPSEVYRTARERGRADFREVVDRTVQALAGERNWVVEVSGGLDSAIVAGALTDHQRARVTQWVNYFVDDPEGDERGFARPVVERHGYRLTEVKREGLTLSATRLAKTANSFRPPVNDLDTDYNEDIATRVESSGAWGSLTGQGGDVVFFQMPTFLIAFDEVRERGLRARAEVLHAAARWTGQSLWPKTWLKARRAHHMLMRERKHPWLDDLKGVPPAKAMQILGLVNGQAYQGSAVRSRHGPCVNPLLSQPVMEAGLAWSSVNLTWGGRDRYAARVAYADAIPPSIFDRRSKGELGAFYGEAVARNLGFLRTYLLEGELAGAGLLPQGLAEDMTREALVWRGGFSRLVTLALTEAWLRRWQARIAASRI</sequence>
<proteinExistence type="predicted"/>
<accession>A0ABX7LJ23</accession>
<organism evidence="2 3">
    <name type="scientific">Brevundimonas fontaquae</name>
    <dbReference type="NCBI Taxonomy" id="2813778"/>
    <lineage>
        <taxon>Bacteria</taxon>
        <taxon>Pseudomonadati</taxon>
        <taxon>Pseudomonadota</taxon>
        <taxon>Alphaproteobacteria</taxon>
        <taxon>Caulobacterales</taxon>
        <taxon>Caulobacteraceae</taxon>
        <taxon>Brevundimonas</taxon>
    </lineage>
</organism>
<name>A0ABX7LJ23_9CAUL</name>
<gene>
    <name evidence="2" type="ORF">JX001_08225</name>
</gene>
<dbReference type="InterPro" id="IPR001962">
    <property type="entry name" value="Asn_synthase"/>
</dbReference>
<dbReference type="RefSeq" id="WP_205680704.1">
    <property type="nucleotide sequence ID" value="NZ_CP070968.1"/>
</dbReference>
<keyword evidence="3" id="KW-1185">Reference proteome</keyword>
<reference evidence="2 3" key="1">
    <citation type="submission" date="2021-02" db="EMBL/GenBank/DDBJ databases">
        <title>Brevundimonas sp. CS1 genome sequence.</title>
        <authorList>
            <person name="Lee K."/>
            <person name="Choi Y.-J."/>
            <person name="Son H.-R."/>
        </authorList>
    </citation>
    <scope>NUCLEOTIDE SEQUENCE [LARGE SCALE GENOMIC DNA]</scope>
    <source>
        <strain evidence="2 3">CS1</strain>
    </source>
</reference>
<evidence type="ECO:0000313" key="2">
    <source>
        <dbReference type="EMBL" id="QSF52833.1"/>
    </source>
</evidence>
<dbReference type="InterPro" id="IPR014729">
    <property type="entry name" value="Rossmann-like_a/b/a_fold"/>
</dbReference>
<dbReference type="Pfam" id="PF00733">
    <property type="entry name" value="Asn_synthase"/>
    <property type="match status" value="1"/>
</dbReference>
<feature type="domain" description="Asparagine synthetase" evidence="1">
    <location>
        <begin position="127"/>
        <end position="467"/>
    </location>
</feature>
<dbReference type="SUPFAM" id="SSF52402">
    <property type="entry name" value="Adenine nucleotide alpha hydrolases-like"/>
    <property type="match status" value="1"/>
</dbReference>